<dbReference type="InterPro" id="IPR050614">
    <property type="entry name" value="Synaptic_Scaffolding_LAP-MAGUK"/>
</dbReference>
<feature type="compositionally biased region" description="Low complexity" evidence="3">
    <location>
        <begin position="174"/>
        <end position="196"/>
    </location>
</feature>
<dbReference type="Proteomes" id="UP000316759">
    <property type="component" value="Unassembled WGS sequence"/>
</dbReference>
<feature type="domain" description="Ras-associating" evidence="5">
    <location>
        <begin position="57"/>
        <end position="169"/>
    </location>
</feature>
<evidence type="ECO:0000259" key="5">
    <source>
        <dbReference type="PROSITE" id="PS50200"/>
    </source>
</evidence>
<evidence type="ECO:0000259" key="4">
    <source>
        <dbReference type="PROSITE" id="PS50106"/>
    </source>
</evidence>
<dbReference type="EMBL" id="SUNJ01009737">
    <property type="protein sequence ID" value="TPP60179.1"/>
    <property type="molecule type" value="Genomic_DNA"/>
</dbReference>
<reference evidence="6 7" key="1">
    <citation type="submission" date="2019-04" db="EMBL/GenBank/DDBJ databases">
        <title>Annotation for the trematode Fasciola gigantica.</title>
        <authorList>
            <person name="Choi Y.-J."/>
        </authorList>
    </citation>
    <scope>NUCLEOTIDE SEQUENCE [LARGE SCALE GENOMIC DNA]</scope>
    <source>
        <strain evidence="6">Uganda_cow_1</strain>
    </source>
</reference>
<feature type="region of interest" description="Disordered" evidence="3">
    <location>
        <begin position="1136"/>
        <end position="1170"/>
    </location>
</feature>
<dbReference type="CDD" id="cd00136">
    <property type="entry name" value="PDZ_canonical"/>
    <property type="match status" value="1"/>
</dbReference>
<evidence type="ECO:0000256" key="2">
    <source>
        <dbReference type="ARBA" id="ARBA00023136"/>
    </source>
</evidence>
<dbReference type="InterPro" id="IPR001478">
    <property type="entry name" value="PDZ"/>
</dbReference>
<feature type="compositionally biased region" description="Basic and acidic residues" evidence="3">
    <location>
        <begin position="200"/>
        <end position="209"/>
    </location>
</feature>
<dbReference type="PROSITE" id="PS50200">
    <property type="entry name" value="RA"/>
    <property type="match status" value="1"/>
</dbReference>
<feature type="region of interest" description="Disordered" evidence="3">
    <location>
        <begin position="1204"/>
        <end position="1227"/>
    </location>
</feature>
<feature type="compositionally biased region" description="Polar residues" evidence="3">
    <location>
        <begin position="1210"/>
        <end position="1227"/>
    </location>
</feature>
<dbReference type="Pfam" id="PF00595">
    <property type="entry name" value="PDZ"/>
    <property type="match status" value="1"/>
</dbReference>
<dbReference type="PROSITE" id="PS50106">
    <property type="entry name" value="PDZ"/>
    <property type="match status" value="1"/>
</dbReference>
<feature type="compositionally biased region" description="Polar residues" evidence="3">
    <location>
        <begin position="1136"/>
        <end position="1152"/>
    </location>
</feature>
<feature type="region of interest" description="Disordered" evidence="3">
    <location>
        <begin position="425"/>
        <end position="467"/>
    </location>
</feature>
<dbReference type="GO" id="GO:0019901">
    <property type="term" value="F:protein kinase binding"/>
    <property type="evidence" value="ECO:0007669"/>
    <property type="project" value="TreeGrafter"/>
</dbReference>
<dbReference type="GO" id="GO:0007165">
    <property type="term" value="P:signal transduction"/>
    <property type="evidence" value="ECO:0007669"/>
    <property type="project" value="InterPro"/>
</dbReference>
<dbReference type="GO" id="GO:0098609">
    <property type="term" value="P:cell-cell adhesion"/>
    <property type="evidence" value="ECO:0007669"/>
    <property type="project" value="TreeGrafter"/>
</dbReference>
<proteinExistence type="predicted"/>
<dbReference type="GO" id="GO:0097120">
    <property type="term" value="P:receptor localization to synapse"/>
    <property type="evidence" value="ECO:0007669"/>
    <property type="project" value="TreeGrafter"/>
</dbReference>
<dbReference type="GO" id="GO:0030054">
    <property type="term" value="C:cell junction"/>
    <property type="evidence" value="ECO:0007669"/>
    <property type="project" value="TreeGrafter"/>
</dbReference>
<dbReference type="GO" id="GO:0045197">
    <property type="term" value="P:establishment or maintenance of epithelial cell apical/basal polarity"/>
    <property type="evidence" value="ECO:0007669"/>
    <property type="project" value="TreeGrafter"/>
</dbReference>
<dbReference type="OrthoDB" id="10033291at2759"/>
<dbReference type="InterPro" id="IPR000159">
    <property type="entry name" value="RA_dom"/>
</dbReference>
<comment type="subcellular location">
    <subcellularLocation>
        <location evidence="1">Membrane</location>
    </subcellularLocation>
</comment>
<feature type="compositionally biased region" description="Basic residues" evidence="3">
    <location>
        <begin position="237"/>
        <end position="247"/>
    </location>
</feature>
<feature type="region of interest" description="Disordered" evidence="3">
    <location>
        <begin position="1036"/>
        <end position="1086"/>
    </location>
</feature>
<dbReference type="STRING" id="46835.A0A504YIM9"/>
<feature type="compositionally biased region" description="Polar residues" evidence="3">
    <location>
        <begin position="425"/>
        <end position="438"/>
    </location>
</feature>
<evidence type="ECO:0000313" key="6">
    <source>
        <dbReference type="EMBL" id="TPP60179.1"/>
    </source>
</evidence>
<dbReference type="Gene3D" id="2.30.42.10">
    <property type="match status" value="1"/>
</dbReference>
<protein>
    <recommendedName>
        <fullName evidence="8">PDZ domain-containing protein</fullName>
    </recommendedName>
</protein>
<evidence type="ECO:0008006" key="8">
    <source>
        <dbReference type="Google" id="ProtNLM"/>
    </source>
</evidence>
<evidence type="ECO:0000256" key="3">
    <source>
        <dbReference type="SAM" id="MobiDB-lite"/>
    </source>
</evidence>
<accession>A0A504YIM9</accession>
<evidence type="ECO:0000256" key="1">
    <source>
        <dbReference type="ARBA" id="ARBA00004370"/>
    </source>
</evidence>
<comment type="caution">
    <text evidence="6">The sequence shown here is derived from an EMBL/GenBank/DDBJ whole genome shotgun (WGS) entry which is preliminary data.</text>
</comment>
<keyword evidence="2" id="KW-0472">Membrane</keyword>
<feature type="region of interest" description="Disordered" evidence="3">
    <location>
        <begin position="771"/>
        <end position="803"/>
    </location>
</feature>
<evidence type="ECO:0000313" key="7">
    <source>
        <dbReference type="Proteomes" id="UP000316759"/>
    </source>
</evidence>
<dbReference type="InterPro" id="IPR036034">
    <property type="entry name" value="PDZ_sf"/>
</dbReference>
<keyword evidence="7" id="KW-1185">Reference proteome</keyword>
<dbReference type="GO" id="GO:0043113">
    <property type="term" value="P:receptor clustering"/>
    <property type="evidence" value="ECO:0007669"/>
    <property type="project" value="TreeGrafter"/>
</dbReference>
<name>A0A504YIM9_FASGI</name>
<gene>
    <name evidence="6" type="ORF">FGIG_04234</name>
</gene>
<sequence length="1507" mass="168638">MNTSHVRSKSTGKSKMKWVKEKSFGSLSSLNSGRRKKENQIPEELSLEEVKALNGQNVTYLRVYCEKIRPGDHFKTIKVRGATTAEQCVRELAEIYASRISSPKEVGLYEVIGRIAPLNPSESNQEALLGFSEIRCRLIEPQETVQSIFFGSRAGIGLSRRIELRKLDYPHASFPAAASSGSRPSTPASTPRSNSAVREYPQDYSRRSSAESTASRGMPPLRRAMTPAGSNLTLRDSRRKSKYRMPHGPHLTLIRGLQPKYDIPLWDLTPIIQKGRTQSEMTIGTREDASIRTYVSLDEQQYKLSASIIFAKLVGYDYPLSSDTPAEHTGAIFIEPYFNGRIGDHTVEFPSIPSIYINEDLINPGPEVIFEKRLLRPGDFICFGSRKHGYMFLFKDPRWIPDHRLELGIPLNGNGNTLSNSSVGFNSMNGLTSRNGDSTGHGLEGLPSNRSNDTDSPFSRSQSKATVDHLPRMANLRQVLTALIPQVHSNRSNSYAPVDPLDSPRWSRIEPWRSAGLLAHLVRTAAGYIIQSCPSIPNRDVEERDSKLIQDYAINYLKDIRSLMIEFYQTTRKKNPDLLVLELWFSLFCYNVAVYLSPGWLTNSNGLSRHTSRADRLRGYASDGPDSAISSPGSNRENPPVIESLLVISDIRESAYQLAMESINTVVRIAFEELPPYLKDFLNGPNCSPTGGNRFFGNNVVNYPELRHRLNKLSSCFQAAFYLPGSSDGDLTSSTASSPFHSGSVEVSNMTLDNLPEQSVWQMSVSRDRMYPGASPMENSDQSFSPGSESDNGEHSTLFNGTQSRQSHYTSLWTISSGRGPIDTTNRIEAVVWRHILAGVSHHLLCTLVSNDSIPIDWETGDKLLRGVNWLYDWLRSQHLENHRRPLNMVADFANLLATPRDQLFKMSWSGMRSIYPQIPPSLLKFLLDEYEVDGEIKDMPTWRVDQRDANEADEDTSEVLDRVMNTWRSKESLLYVKNPYQTAPIYRPQDLWDLFNIPATVDVARRLDQQLEAQRIDFRWLSLIRRNPGVRAIPLMPEADQDAMSRPQTRRQSNSRHSRTTNGQRLPSTPHGMTRSNPNLLYGSEDFTTNSLQMISRRVEHEVSVPRMNERTDLTNRLKPAPSKGEPIRIIRSYSNANHTDINQNKASNHSEQPERALLTPNQPPANPHEAALYHLQGLAASLPHVNFSEILAKYQQSSAVGTRARPSLSEQQQTPSTPTYPVSESQTYLNYMRPARSQMNGLQSYQPENSPTVTEYPRMTPLDKNLRPANRLAQSLWHLPTDRTASPVRDPLRTGYGQQVVAASQNWDDFRMATLRRGLERVRGPSTSSALNTPRHPMHSQVSASLGNLNTVLHPNPHIIVEEMTGASSGSLADSFLDRESNVIGGRSDDLGDVLTRSVQGATVSNITLTRSPATGFGLILVDGERTMLDQPGVFVKGVVLNSPASANGEFGQGDRILAINGIDLTGLTYKESLTMLKNCGMHATFTVRHCDLSDPTVLLERKKT</sequence>
<dbReference type="SMART" id="SM00228">
    <property type="entry name" value="PDZ"/>
    <property type="match status" value="1"/>
</dbReference>
<dbReference type="Gene3D" id="3.10.20.90">
    <property type="entry name" value="Phosphatidylinositol 3-kinase Catalytic Subunit, Chain A, domain 1"/>
    <property type="match status" value="1"/>
</dbReference>
<dbReference type="SUPFAM" id="SSF50156">
    <property type="entry name" value="PDZ domain-like"/>
    <property type="match status" value="1"/>
</dbReference>
<feature type="domain" description="PDZ" evidence="4">
    <location>
        <begin position="1408"/>
        <end position="1494"/>
    </location>
</feature>
<feature type="region of interest" description="Disordered" evidence="3">
    <location>
        <begin position="174"/>
        <end position="247"/>
    </location>
</feature>
<feature type="compositionally biased region" description="Polar residues" evidence="3">
    <location>
        <begin position="777"/>
        <end position="803"/>
    </location>
</feature>
<organism evidence="6 7">
    <name type="scientific">Fasciola gigantica</name>
    <name type="common">Giant liver fluke</name>
    <dbReference type="NCBI Taxonomy" id="46835"/>
    <lineage>
        <taxon>Eukaryota</taxon>
        <taxon>Metazoa</taxon>
        <taxon>Spiralia</taxon>
        <taxon>Lophotrochozoa</taxon>
        <taxon>Platyhelminthes</taxon>
        <taxon>Trematoda</taxon>
        <taxon>Digenea</taxon>
        <taxon>Plagiorchiida</taxon>
        <taxon>Echinostomata</taxon>
        <taxon>Echinostomatoidea</taxon>
        <taxon>Fasciolidae</taxon>
        <taxon>Fasciola</taxon>
    </lineage>
</organism>
<dbReference type="GO" id="GO:0016323">
    <property type="term" value="C:basolateral plasma membrane"/>
    <property type="evidence" value="ECO:0007669"/>
    <property type="project" value="TreeGrafter"/>
</dbReference>
<dbReference type="PANTHER" id="PTHR23119">
    <property type="entry name" value="DISCS LARGE"/>
    <property type="match status" value="1"/>
</dbReference>
<dbReference type="PANTHER" id="PTHR23119:SF51">
    <property type="entry name" value="DISKS LARGE 1 TUMOR SUPPRESSOR PROTEIN"/>
    <property type="match status" value="1"/>
</dbReference>
<feature type="compositionally biased region" description="Polar residues" evidence="3">
    <location>
        <begin position="448"/>
        <end position="465"/>
    </location>
</feature>